<dbReference type="RefSeq" id="WP_034790357.1">
    <property type="nucleotide sequence ID" value="NZ_VXKG01000001.1"/>
</dbReference>
<evidence type="ECO:0000256" key="1">
    <source>
        <dbReference type="SAM" id="SignalP"/>
    </source>
</evidence>
<dbReference type="InterPro" id="IPR002491">
    <property type="entry name" value="ABC_transptr_periplasmic_BD"/>
</dbReference>
<keyword evidence="1" id="KW-0732">Signal</keyword>
<protein>
    <submittedName>
        <fullName evidence="3">Staphylococcal iron-regulated protein F</fullName>
    </submittedName>
</protein>
<dbReference type="GeneID" id="78379974"/>
<feature type="domain" description="Fe/B12 periplasmic-binding" evidence="2">
    <location>
        <begin position="40"/>
        <end position="342"/>
    </location>
</feature>
<dbReference type="SUPFAM" id="SSF53807">
    <property type="entry name" value="Helical backbone' metal receptor"/>
    <property type="match status" value="1"/>
</dbReference>
<name>A0A377NB14_9GAMM</name>
<dbReference type="InterPro" id="IPR050902">
    <property type="entry name" value="ABC_Transporter_SBP"/>
</dbReference>
<dbReference type="Gene3D" id="3.40.50.1980">
    <property type="entry name" value="Nitrogenase molybdenum iron protein domain"/>
    <property type="match status" value="2"/>
</dbReference>
<dbReference type="PANTHER" id="PTHR30535:SF34">
    <property type="entry name" value="MOLYBDATE-BINDING PROTEIN MOLA"/>
    <property type="match status" value="1"/>
</dbReference>
<reference evidence="3 4" key="1">
    <citation type="submission" date="2018-06" db="EMBL/GenBank/DDBJ databases">
        <authorList>
            <consortium name="Pathogen Informatics"/>
            <person name="Doyle S."/>
        </authorList>
    </citation>
    <scope>NUCLEOTIDE SEQUENCE [LARGE SCALE GENOMIC DNA]</scope>
    <source>
        <strain evidence="3 4">NCTC12157</strain>
    </source>
</reference>
<gene>
    <name evidence="3" type="primary">isdE</name>
    <name evidence="3" type="ORF">NCTC12157_02444</name>
</gene>
<evidence type="ECO:0000259" key="2">
    <source>
        <dbReference type="PROSITE" id="PS50983"/>
    </source>
</evidence>
<evidence type="ECO:0000313" key="4">
    <source>
        <dbReference type="Proteomes" id="UP000254304"/>
    </source>
</evidence>
<dbReference type="PANTHER" id="PTHR30535">
    <property type="entry name" value="VITAMIN B12-BINDING PROTEIN"/>
    <property type="match status" value="1"/>
</dbReference>
<accession>A0A377NB14</accession>
<evidence type="ECO:0000313" key="3">
    <source>
        <dbReference type="EMBL" id="STQ44721.1"/>
    </source>
</evidence>
<feature type="signal peptide" evidence="1">
    <location>
        <begin position="1"/>
        <end position="21"/>
    </location>
</feature>
<proteinExistence type="predicted"/>
<dbReference type="PROSITE" id="PS50983">
    <property type="entry name" value="FE_B12_PBP"/>
    <property type="match status" value="1"/>
</dbReference>
<dbReference type="Proteomes" id="UP000254304">
    <property type="component" value="Unassembled WGS sequence"/>
</dbReference>
<dbReference type="EMBL" id="UGGO01000001">
    <property type="protein sequence ID" value="STQ44721.1"/>
    <property type="molecule type" value="Genomic_DNA"/>
</dbReference>
<dbReference type="Pfam" id="PF01497">
    <property type="entry name" value="Peripla_BP_2"/>
    <property type="match status" value="1"/>
</dbReference>
<dbReference type="CDD" id="cd01139">
    <property type="entry name" value="TroA_f"/>
    <property type="match status" value="1"/>
</dbReference>
<organism evidence="3 4">
    <name type="scientific">Ewingella americana</name>
    <dbReference type="NCBI Taxonomy" id="41202"/>
    <lineage>
        <taxon>Bacteria</taxon>
        <taxon>Pseudomonadati</taxon>
        <taxon>Pseudomonadota</taxon>
        <taxon>Gammaproteobacteria</taxon>
        <taxon>Enterobacterales</taxon>
        <taxon>Yersiniaceae</taxon>
        <taxon>Ewingella</taxon>
    </lineage>
</organism>
<feature type="chain" id="PRO_5016564793" evidence="1">
    <location>
        <begin position="22"/>
        <end position="371"/>
    </location>
</feature>
<dbReference type="AlphaFoldDB" id="A0A377NB14"/>
<sequence length="371" mass="41218">MRITCRMLLLASLLAPALASAKTVVDISNRTVEVPDNPQRIVVGESRMLYTLALVEDGNPAKNIIGWPGDMQNLDPQSWQLYVKAFPQIAQIPQMGKNNFTQFNAEKVIALKPDLVILPRYAKTPTDEDQMLGRLTQAGIPVIYVDLRIDQLNNTIPSIKLLGEVLNNPQKAARFIAFYQQHMNRIKERIAGYHGKKATVMLQLQLGRRQTCCTTVSHGNLADLLAFAGGDNIAGGIFKSVYGQMNPEAVIAANPDVYISTGMGTPDGKSEGNIQLGPLVSKEQAESSFRQVMDQQPLLSHLQAVKNGRAYSVWHNFYLSPYHMVDVEVFAKTLYPQLFADVDPQQTVKAIYDQFLPIPFSGTYWSQLPAK</sequence>